<feature type="transmembrane region" description="Helical" evidence="11">
    <location>
        <begin position="238"/>
        <end position="260"/>
    </location>
</feature>
<keyword evidence="6" id="KW-0732">Signal</keyword>
<comment type="subcellular location">
    <subcellularLocation>
        <location evidence="2">Cell membrane</location>
    </subcellularLocation>
    <subcellularLocation>
        <location evidence="1">Membrane</location>
        <topology evidence="1">Multi-pass membrane protein</topology>
    </subcellularLocation>
</comment>
<dbReference type="CDD" id="cd19049">
    <property type="entry name" value="LGIC_TM_anion"/>
    <property type="match status" value="1"/>
</dbReference>
<comment type="caution">
    <text evidence="11">Lacks conserved residue(s) required for the propagation of feature annotation.</text>
</comment>
<evidence type="ECO:0000256" key="9">
    <source>
        <dbReference type="ARBA" id="ARBA00023136"/>
    </source>
</evidence>
<dbReference type="InterPro" id="IPR006029">
    <property type="entry name" value="Neurotrans-gated_channel_TM"/>
</dbReference>
<feature type="transmembrane region" description="Helical" evidence="11">
    <location>
        <begin position="304"/>
        <end position="324"/>
    </location>
</feature>
<sequence length="355" mass="41911">MDFKCMREFEVLAPTTIEDFYETVDCLPDTRIVNYLLRPTAYNKHKLPYKQGVLVKVEFWIQEITAISEMSNDFEMEMYINEMWTDPKLRFDHLNACKANLSLDGNTLIRVWTPNTCFVNSKTAEIHDSPFSNVFMTLFENGTVWVNYRVRVKGPCRMDLVDFPMDTQSCRLNYQSFSYNNEEVRMRWNKRGRPVFVLKPINISDFWLKNITPAVIRRDYPAGMWDELVVTFVFERRYMWYLLQAYLPTYFTIFISWLAFALGPQAITPRTMIGVNALLSMIFHFGSIMRNLPRVSYIKAIDVWMLSSMTFVFLSLIELAIVGLKEREKKLFCETNLNGDLFQIVYWARYGMKIG</sequence>
<dbReference type="EMBL" id="KZ347009">
    <property type="protein sequence ID" value="PIO68625.1"/>
    <property type="molecule type" value="Genomic_DNA"/>
</dbReference>
<dbReference type="Pfam" id="PF02932">
    <property type="entry name" value="Neur_chan_memb"/>
    <property type="match status" value="1"/>
</dbReference>
<dbReference type="PRINTS" id="PR00253">
    <property type="entry name" value="GABAARECEPTR"/>
</dbReference>
<gene>
    <name evidence="14" type="ORF">TELCIR_09578</name>
</gene>
<feature type="transmembrane region" description="Helical" evidence="11">
    <location>
        <begin position="272"/>
        <end position="292"/>
    </location>
</feature>
<evidence type="ECO:0000256" key="8">
    <source>
        <dbReference type="ARBA" id="ARBA00023065"/>
    </source>
</evidence>
<proteinExistence type="inferred from homology"/>
<evidence type="ECO:0000256" key="5">
    <source>
        <dbReference type="ARBA" id="ARBA00022692"/>
    </source>
</evidence>
<feature type="domain" description="Neurotransmitter-gated ion-channel transmembrane" evidence="13">
    <location>
        <begin position="246"/>
        <end position="323"/>
    </location>
</feature>
<dbReference type="InterPro" id="IPR006201">
    <property type="entry name" value="Neur_channel"/>
</dbReference>
<evidence type="ECO:0000256" key="11">
    <source>
        <dbReference type="RuleBase" id="RU000687"/>
    </source>
</evidence>
<protein>
    <submittedName>
        <fullName evidence="14">Neurotransmitter-gated ion-channel ligand binding domain protein</fullName>
    </submittedName>
</protein>
<dbReference type="Proteomes" id="UP000230423">
    <property type="component" value="Unassembled WGS sequence"/>
</dbReference>
<dbReference type="AlphaFoldDB" id="A0A2G9UEE4"/>
<evidence type="ECO:0000313" key="14">
    <source>
        <dbReference type="EMBL" id="PIO68625.1"/>
    </source>
</evidence>
<dbReference type="PRINTS" id="PR00252">
    <property type="entry name" value="NRIONCHANNEL"/>
</dbReference>
<dbReference type="GO" id="GO:0005886">
    <property type="term" value="C:plasma membrane"/>
    <property type="evidence" value="ECO:0007669"/>
    <property type="project" value="UniProtKB-SubCell"/>
</dbReference>
<dbReference type="GO" id="GO:0004888">
    <property type="term" value="F:transmembrane signaling receptor activity"/>
    <property type="evidence" value="ECO:0007669"/>
    <property type="project" value="InterPro"/>
</dbReference>
<keyword evidence="15" id="KW-1185">Reference proteome</keyword>
<dbReference type="InterPro" id="IPR018000">
    <property type="entry name" value="Neurotransmitter_ion_chnl_CS"/>
</dbReference>
<evidence type="ECO:0000313" key="15">
    <source>
        <dbReference type="Proteomes" id="UP000230423"/>
    </source>
</evidence>
<dbReference type="Pfam" id="PF02931">
    <property type="entry name" value="Neur_chan_LBD"/>
    <property type="match status" value="1"/>
</dbReference>
<name>A0A2G9UEE4_TELCI</name>
<keyword evidence="9 11" id="KW-0472">Membrane</keyword>
<comment type="similarity">
    <text evidence="11">Belongs to the ligand-gated ion channel (TC 1.A.9) family.</text>
</comment>
<feature type="domain" description="Neurotransmitter-gated ion-channel ligand-binding" evidence="12">
    <location>
        <begin position="30"/>
        <end position="237"/>
    </location>
</feature>
<dbReference type="InterPro" id="IPR036719">
    <property type="entry name" value="Neuro-gated_channel_TM_sf"/>
</dbReference>
<keyword evidence="5 11" id="KW-0812">Transmembrane</keyword>
<reference evidence="14 15" key="1">
    <citation type="submission" date="2015-09" db="EMBL/GenBank/DDBJ databases">
        <title>Draft genome of the parasitic nematode Teladorsagia circumcincta isolate WARC Sus (inbred).</title>
        <authorList>
            <person name="Mitreva M."/>
        </authorList>
    </citation>
    <scope>NUCLEOTIDE SEQUENCE [LARGE SCALE GENOMIC DNA]</scope>
    <source>
        <strain evidence="14 15">S</strain>
    </source>
</reference>
<dbReference type="SUPFAM" id="SSF63712">
    <property type="entry name" value="Nicotinic receptor ligand binding domain-like"/>
    <property type="match status" value="1"/>
</dbReference>
<evidence type="ECO:0000256" key="3">
    <source>
        <dbReference type="ARBA" id="ARBA00022448"/>
    </source>
</evidence>
<dbReference type="InterPro" id="IPR038050">
    <property type="entry name" value="Neuro_actylchol_rec"/>
</dbReference>
<keyword evidence="10 11" id="KW-0407">Ion channel</keyword>
<dbReference type="Gene3D" id="2.70.170.10">
    <property type="entry name" value="Neurotransmitter-gated ion-channel ligand-binding domain"/>
    <property type="match status" value="1"/>
</dbReference>
<evidence type="ECO:0000256" key="6">
    <source>
        <dbReference type="ARBA" id="ARBA00022729"/>
    </source>
</evidence>
<dbReference type="GO" id="GO:0005230">
    <property type="term" value="F:extracellular ligand-gated monoatomic ion channel activity"/>
    <property type="evidence" value="ECO:0007669"/>
    <property type="project" value="InterPro"/>
</dbReference>
<organism evidence="14 15">
    <name type="scientific">Teladorsagia circumcincta</name>
    <name type="common">Brown stomach worm</name>
    <name type="synonym">Ostertagia circumcincta</name>
    <dbReference type="NCBI Taxonomy" id="45464"/>
    <lineage>
        <taxon>Eukaryota</taxon>
        <taxon>Metazoa</taxon>
        <taxon>Ecdysozoa</taxon>
        <taxon>Nematoda</taxon>
        <taxon>Chromadorea</taxon>
        <taxon>Rhabditida</taxon>
        <taxon>Rhabditina</taxon>
        <taxon>Rhabditomorpha</taxon>
        <taxon>Strongyloidea</taxon>
        <taxon>Trichostrongylidae</taxon>
        <taxon>Teladorsagia</taxon>
    </lineage>
</organism>
<dbReference type="InterPro" id="IPR036734">
    <property type="entry name" value="Neur_chan_lig-bd_sf"/>
</dbReference>
<accession>A0A2G9UEE4</accession>
<keyword evidence="7 11" id="KW-1133">Transmembrane helix</keyword>
<evidence type="ECO:0000256" key="10">
    <source>
        <dbReference type="ARBA" id="ARBA00023303"/>
    </source>
</evidence>
<evidence type="ECO:0000256" key="2">
    <source>
        <dbReference type="ARBA" id="ARBA00004236"/>
    </source>
</evidence>
<dbReference type="Gene3D" id="1.20.58.390">
    <property type="entry name" value="Neurotransmitter-gated ion-channel transmembrane domain"/>
    <property type="match status" value="1"/>
</dbReference>
<keyword evidence="8 11" id="KW-0406">Ion transport</keyword>
<dbReference type="CDD" id="cd18990">
    <property type="entry name" value="LGIC_ECD_GABAAR"/>
    <property type="match status" value="1"/>
</dbReference>
<evidence type="ECO:0000259" key="13">
    <source>
        <dbReference type="Pfam" id="PF02932"/>
    </source>
</evidence>
<keyword evidence="4" id="KW-1003">Cell membrane</keyword>
<dbReference type="SUPFAM" id="SSF90112">
    <property type="entry name" value="Neurotransmitter-gated ion-channel transmembrane pore"/>
    <property type="match status" value="1"/>
</dbReference>
<keyword evidence="3 11" id="KW-0813">Transport</keyword>
<evidence type="ECO:0000256" key="7">
    <source>
        <dbReference type="ARBA" id="ARBA00022989"/>
    </source>
</evidence>
<evidence type="ECO:0000256" key="1">
    <source>
        <dbReference type="ARBA" id="ARBA00004141"/>
    </source>
</evidence>
<dbReference type="InterPro" id="IPR006028">
    <property type="entry name" value="GABAA/Glycine_rcpt"/>
</dbReference>
<evidence type="ECO:0000256" key="4">
    <source>
        <dbReference type="ARBA" id="ARBA00022475"/>
    </source>
</evidence>
<dbReference type="InterPro" id="IPR006202">
    <property type="entry name" value="Neur_chan_lig-bd"/>
</dbReference>
<dbReference type="OrthoDB" id="442503at2759"/>
<evidence type="ECO:0000259" key="12">
    <source>
        <dbReference type="Pfam" id="PF02931"/>
    </source>
</evidence>
<dbReference type="PROSITE" id="PS00236">
    <property type="entry name" value="NEUROTR_ION_CHANNEL"/>
    <property type="match status" value="1"/>
</dbReference>
<dbReference type="PANTHER" id="PTHR18945">
    <property type="entry name" value="NEUROTRANSMITTER GATED ION CHANNEL"/>
    <property type="match status" value="1"/>
</dbReference>